<keyword evidence="2" id="KW-1185">Reference proteome</keyword>
<proteinExistence type="predicted"/>
<protein>
    <submittedName>
        <fullName evidence="1">Uncharacterized protein</fullName>
    </submittedName>
</protein>
<dbReference type="Proteomes" id="UP000737018">
    <property type="component" value="Unassembled WGS sequence"/>
</dbReference>
<organism evidence="1 2">
    <name type="scientific">Castanea mollissima</name>
    <name type="common">Chinese chestnut</name>
    <dbReference type="NCBI Taxonomy" id="60419"/>
    <lineage>
        <taxon>Eukaryota</taxon>
        <taxon>Viridiplantae</taxon>
        <taxon>Streptophyta</taxon>
        <taxon>Embryophyta</taxon>
        <taxon>Tracheophyta</taxon>
        <taxon>Spermatophyta</taxon>
        <taxon>Magnoliopsida</taxon>
        <taxon>eudicotyledons</taxon>
        <taxon>Gunneridae</taxon>
        <taxon>Pentapetalae</taxon>
        <taxon>rosids</taxon>
        <taxon>fabids</taxon>
        <taxon>Fagales</taxon>
        <taxon>Fagaceae</taxon>
        <taxon>Castanea</taxon>
    </lineage>
</organism>
<evidence type="ECO:0000313" key="1">
    <source>
        <dbReference type="EMBL" id="KAF3952191.1"/>
    </source>
</evidence>
<gene>
    <name evidence="1" type="ORF">CMV_022230</name>
</gene>
<accession>A0A8J4QIP3</accession>
<evidence type="ECO:0000313" key="2">
    <source>
        <dbReference type="Proteomes" id="UP000737018"/>
    </source>
</evidence>
<comment type="caution">
    <text evidence="1">The sequence shown here is derived from an EMBL/GenBank/DDBJ whole genome shotgun (WGS) entry which is preliminary data.</text>
</comment>
<dbReference type="EMBL" id="JRKL02004610">
    <property type="protein sequence ID" value="KAF3952191.1"/>
    <property type="molecule type" value="Genomic_DNA"/>
</dbReference>
<dbReference type="AlphaFoldDB" id="A0A8J4QIP3"/>
<name>A0A8J4QIP3_9ROSI</name>
<reference evidence="1" key="1">
    <citation type="submission" date="2020-03" db="EMBL/GenBank/DDBJ databases">
        <title>Castanea mollissima Vanexum genome sequencing.</title>
        <authorList>
            <person name="Staton M."/>
        </authorList>
    </citation>
    <scope>NUCLEOTIDE SEQUENCE</scope>
    <source>
        <tissue evidence="1">Leaf</tissue>
    </source>
</reference>
<sequence length="146" mass="15780">MLSGQPVLEGTGTAFLLFTNNDCVISSIIQFHSQASPNVKKDVNPSRPSRLLELEKLLRDSGSGGIDASYSSSVYRACGAFFFLSVFKHTPYTTVAILFGLTFEFGTLSPLVLLDDNRESFVDKQHGGPINNQAGGKEIACVKTES</sequence>